<comment type="subunit">
    <text evidence="4">Heterotetramer of TRAP-alpha, TRAP-beta, TRAP-delta and TRAP-gamma.</text>
</comment>
<evidence type="ECO:0000313" key="16">
    <source>
        <dbReference type="Proteomes" id="UP000194236"/>
    </source>
</evidence>
<keyword evidence="7" id="KW-0812">Transmembrane</keyword>
<name>A0A1Y3BF23_EURMA</name>
<accession>A0A1Y3BF23</accession>
<evidence type="ECO:0000256" key="11">
    <source>
        <dbReference type="ARBA" id="ARBA00022989"/>
    </source>
</evidence>
<keyword evidence="9" id="KW-0256">Endoplasmic reticulum</keyword>
<proteinExistence type="inferred from homology"/>
<evidence type="ECO:0000256" key="13">
    <source>
        <dbReference type="ARBA" id="ARBA00023157"/>
    </source>
</evidence>
<sequence>MVKHYPSFSWMKPISWTNDLAASSSGSYEIAVYDENGYQQYRKTQRSGVNDNTRPLFILPFHHQSPYSGPI</sequence>
<gene>
    <name evidence="15" type="ORF">BLA29_014926</name>
</gene>
<comment type="similarity">
    <text evidence="3">Belongs to the TRAP-delta family.</text>
</comment>
<dbReference type="OrthoDB" id="10055808at2759"/>
<keyword evidence="8" id="KW-0732">Signal</keyword>
<evidence type="ECO:0000256" key="3">
    <source>
        <dbReference type="ARBA" id="ARBA00009294"/>
    </source>
</evidence>
<dbReference type="GO" id="GO:0005789">
    <property type="term" value="C:endoplasmic reticulum membrane"/>
    <property type="evidence" value="ECO:0007669"/>
    <property type="project" value="UniProtKB-SubCell"/>
</dbReference>
<organism evidence="15 16">
    <name type="scientific">Euroglyphus maynei</name>
    <name type="common">Mayne's house dust mite</name>
    <dbReference type="NCBI Taxonomy" id="6958"/>
    <lineage>
        <taxon>Eukaryota</taxon>
        <taxon>Metazoa</taxon>
        <taxon>Ecdysozoa</taxon>
        <taxon>Arthropoda</taxon>
        <taxon>Chelicerata</taxon>
        <taxon>Arachnida</taxon>
        <taxon>Acari</taxon>
        <taxon>Acariformes</taxon>
        <taxon>Sarcoptiformes</taxon>
        <taxon>Astigmata</taxon>
        <taxon>Psoroptidia</taxon>
        <taxon>Analgoidea</taxon>
        <taxon>Pyroglyphidae</taxon>
        <taxon>Pyroglyphinae</taxon>
        <taxon>Euroglyphus</taxon>
    </lineage>
</organism>
<evidence type="ECO:0000256" key="7">
    <source>
        <dbReference type="ARBA" id="ARBA00022692"/>
    </source>
</evidence>
<keyword evidence="12" id="KW-0472">Membrane</keyword>
<evidence type="ECO:0000256" key="5">
    <source>
        <dbReference type="ARBA" id="ARBA00014387"/>
    </source>
</evidence>
<evidence type="ECO:0000256" key="14">
    <source>
        <dbReference type="ARBA" id="ARBA00031791"/>
    </source>
</evidence>
<keyword evidence="10" id="KW-0832">Ubl conjugation</keyword>
<keyword evidence="16" id="KW-1185">Reference proteome</keyword>
<dbReference type="PANTHER" id="PTHR12731:SF1">
    <property type="entry name" value="TRANSLOCON-ASSOCIATED PROTEIN SUBUNIT DELTA"/>
    <property type="match status" value="1"/>
</dbReference>
<keyword evidence="13" id="KW-1015">Disulfide bond</keyword>
<comment type="subcellular location">
    <subcellularLocation>
        <location evidence="2">Endoplasmic reticulum membrane</location>
        <topology evidence="2">Single-pass type I membrane protein</topology>
    </subcellularLocation>
</comment>
<reference evidence="15 16" key="1">
    <citation type="submission" date="2017-03" db="EMBL/GenBank/DDBJ databases">
        <title>Genome Survey of Euroglyphus maynei.</title>
        <authorList>
            <person name="Arlian L.G."/>
            <person name="Morgan M.S."/>
            <person name="Rider S.D."/>
        </authorList>
    </citation>
    <scope>NUCLEOTIDE SEQUENCE [LARGE SCALE GENOMIC DNA]</scope>
    <source>
        <strain evidence="15">Arlian Lab</strain>
        <tissue evidence="15">Whole body</tissue>
    </source>
</reference>
<evidence type="ECO:0000256" key="6">
    <source>
        <dbReference type="ARBA" id="ARBA00022499"/>
    </source>
</evidence>
<evidence type="ECO:0000313" key="15">
    <source>
        <dbReference type="EMBL" id="OTF78797.1"/>
    </source>
</evidence>
<evidence type="ECO:0000256" key="2">
    <source>
        <dbReference type="ARBA" id="ARBA00004115"/>
    </source>
</evidence>
<protein>
    <recommendedName>
        <fullName evidence="5">Translocon-associated protein subunit delta</fullName>
    </recommendedName>
    <alternativeName>
        <fullName evidence="14">Signal sequence receptor subunit delta</fullName>
    </alternativeName>
</protein>
<evidence type="ECO:0000256" key="1">
    <source>
        <dbReference type="ARBA" id="ARBA00002838"/>
    </source>
</evidence>
<comment type="function">
    <text evidence="1">TRAP proteins are part of a complex whose function is to bind calcium to the ER membrane and thereby regulate the retention of ER resident proteins.</text>
</comment>
<dbReference type="Pfam" id="PF05404">
    <property type="entry name" value="TRAP-delta"/>
    <property type="match status" value="1"/>
</dbReference>
<keyword evidence="6" id="KW-1017">Isopeptide bond</keyword>
<comment type="caution">
    <text evidence="15">The sequence shown here is derived from an EMBL/GenBank/DDBJ whole genome shotgun (WGS) entry which is preliminary data.</text>
</comment>
<dbReference type="PANTHER" id="PTHR12731">
    <property type="entry name" value="TRANSLOCON-ASSOCIATED PROTEIN, DELTA SUBUNIT"/>
    <property type="match status" value="1"/>
</dbReference>
<dbReference type="EMBL" id="MUJZ01026189">
    <property type="protein sequence ID" value="OTF78797.1"/>
    <property type="molecule type" value="Genomic_DNA"/>
</dbReference>
<evidence type="ECO:0000256" key="4">
    <source>
        <dbReference type="ARBA" id="ARBA00011819"/>
    </source>
</evidence>
<evidence type="ECO:0000256" key="10">
    <source>
        <dbReference type="ARBA" id="ARBA00022843"/>
    </source>
</evidence>
<keyword evidence="11" id="KW-1133">Transmembrane helix</keyword>
<evidence type="ECO:0000256" key="9">
    <source>
        <dbReference type="ARBA" id="ARBA00022824"/>
    </source>
</evidence>
<dbReference type="InterPro" id="IPR008855">
    <property type="entry name" value="TRAP-delta"/>
</dbReference>
<dbReference type="AlphaFoldDB" id="A0A1Y3BF23"/>
<dbReference type="Proteomes" id="UP000194236">
    <property type="component" value="Unassembled WGS sequence"/>
</dbReference>
<feature type="non-terminal residue" evidence="15">
    <location>
        <position position="71"/>
    </location>
</feature>
<evidence type="ECO:0000256" key="8">
    <source>
        <dbReference type="ARBA" id="ARBA00022729"/>
    </source>
</evidence>
<evidence type="ECO:0000256" key="12">
    <source>
        <dbReference type="ARBA" id="ARBA00023136"/>
    </source>
</evidence>